<name>A0AB74CKW7_ASPFL</name>
<dbReference type="AlphaFoldDB" id="A0AB74CKW7"/>
<proteinExistence type="predicted"/>
<accession>A0AB74CKW7</accession>
<sequence>MCTNNGASRRVELLSERLIVKQPDALLRGNEVNDTVLEDFKVRRVTFDPESSDQGALAFFTPMPLEVLRMYPVRPDLLLPEELPNLDFRDYDPPADAQADDNEYWNTGLCTEMLAEYFKSYILGGFPRRLPPNTCSLADMRQLNWISVPHPFLLGAGLDCYYPRSRNSWSAGPILEPKSSGDHVYSHTTLVVTQDCEGSNDSMLFGELAPIICSMYNRARQPQVPNEDQESMFDAPGKIAQYDLQFPEVHFPVMLISFVGPQHGRIFCGYINGGELIIHQSKLYSFERKESAPFDLFASFALSQPAHSTT</sequence>
<dbReference type="Proteomes" id="UP000275480">
    <property type="component" value="Unassembled WGS sequence"/>
</dbReference>
<reference evidence="1 2" key="1">
    <citation type="submission" date="2018-07" db="EMBL/GenBank/DDBJ databases">
        <title>Identification of spontaneous genetic mutation associated with occurrence of a yellow conidial color mutant of Aspergillus flavus.</title>
        <authorList>
            <person name="Chang P.-K."/>
            <person name="Mack B.M."/>
            <person name="Scharfenstein L."/>
            <person name="Gilbert M.K."/>
        </authorList>
    </citation>
    <scope>NUCLEOTIDE SEQUENCE [LARGE SCALE GENOMIC DNA]</scope>
    <source>
        <strain evidence="1 2">CA14</strain>
    </source>
</reference>
<evidence type="ECO:0000313" key="2">
    <source>
        <dbReference type="Proteomes" id="UP000275480"/>
    </source>
</evidence>
<comment type="caution">
    <text evidence="1">The sequence shown here is derived from an EMBL/GenBank/DDBJ whole genome shotgun (WGS) entry which is preliminary data.</text>
</comment>
<dbReference type="EMBL" id="QQZZ01000034">
    <property type="protein sequence ID" value="RMZ46691.1"/>
    <property type="molecule type" value="Genomic_DNA"/>
</dbReference>
<organism evidence="1 2">
    <name type="scientific">Aspergillus flavus</name>
    <dbReference type="NCBI Taxonomy" id="5059"/>
    <lineage>
        <taxon>Eukaryota</taxon>
        <taxon>Fungi</taxon>
        <taxon>Dikarya</taxon>
        <taxon>Ascomycota</taxon>
        <taxon>Pezizomycotina</taxon>
        <taxon>Eurotiomycetes</taxon>
        <taxon>Eurotiomycetidae</taxon>
        <taxon>Eurotiales</taxon>
        <taxon>Aspergillaceae</taxon>
        <taxon>Aspergillus</taxon>
        <taxon>Aspergillus subgen. Circumdati</taxon>
    </lineage>
</organism>
<gene>
    <name evidence="1" type="ORF">CA14_008116</name>
</gene>
<protein>
    <submittedName>
        <fullName evidence="1">Uncharacterized protein</fullName>
    </submittedName>
</protein>
<evidence type="ECO:0000313" key="1">
    <source>
        <dbReference type="EMBL" id="RMZ46691.1"/>
    </source>
</evidence>